<protein>
    <submittedName>
        <fullName evidence="3">Uncharacterized protein</fullName>
    </submittedName>
</protein>
<reference evidence="4" key="2">
    <citation type="journal article" date="2021" name="Sci. Data">
        <title>Chromosome-scale genome sequencing, assembly and annotation of six genomes from subfamily Leishmaniinae.</title>
        <authorList>
            <person name="Almutairi H."/>
            <person name="Urbaniak M.D."/>
            <person name="Bates M.D."/>
            <person name="Jariyapan N."/>
            <person name="Kwakye-Nuako G."/>
            <person name="Thomaz Soccol V."/>
            <person name="Al-Salem W.S."/>
            <person name="Dillon R.J."/>
            <person name="Bates P.A."/>
            <person name="Gatherer D."/>
        </authorList>
    </citation>
    <scope>NUCLEOTIDE SEQUENCE [LARGE SCALE GENOMIC DNA]</scope>
</reference>
<dbReference type="RefSeq" id="XP_067178555.1">
    <property type="nucleotide sequence ID" value="XM_067323450.1"/>
</dbReference>
<dbReference type="KEGG" id="lmat:92515962"/>
<dbReference type="Proteomes" id="UP000673552">
    <property type="component" value="Unassembled WGS sequence"/>
</dbReference>
<keyword evidence="4" id="KW-1185">Reference proteome</keyword>
<keyword evidence="2" id="KW-0472">Membrane</keyword>
<gene>
    <name evidence="3" type="ORF">LSCM1_06017</name>
</gene>
<dbReference type="OrthoDB" id="276446at2759"/>
<comment type="caution">
    <text evidence="3">The sequence shown here is derived from an EMBL/GenBank/DDBJ whole genome shotgun (WGS) entry which is preliminary data.</text>
</comment>
<sequence length="213" mass="23400">MRQGAVRVCAGVGGGGRRCTAVATRLYTRGIPFTPQGTIQDFTSSPRHGHLADMQRNIDKRAGRALSGLYEGPTITTKEGPRPLFSAENARHPSRGTVPRPTSPPPYAPQFTAFPVTREDMTPQPSASYQRDLRSDPAYAEDPEHIVAARQRAMSMQSDSYGDAMRGMVAPPPPLDPAAPQAYRQPRAQLTVSWWMLMWSFVVLFTVMAMLGK</sequence>
<evidence type="ECO:0000256" key="1">
    <source>
        <dbReference type="SAM" id="MobiDB-lite"/>
    </source>
</evidence>
<dbReference type="EMBL" id="JAFEUZ010000023">
    <property type="protein sequence ID" value="KAG5478614.1"/>
    <property type="molecule type" value="Genomic_DNA"/>
</dbReference>
<feature type="transmembrane region" description="Helical" evidence="2">
    <location>
        <begin position="192"/>
        <end position="211"/>
    </location>
</feature>
<dbReference type="AlphaFoldDB" id="A0A836GT84"/>
<keyword evidence="2" id="KW-1133">Transmembrane helix</keyword>
<evidence type="ECO:0000313" key="3">
    <source>
        <dbReference type="EMBL" id="KAG5478614.1"/>
    </source>
</evidence>
<name>A0A836GT84_9TRYP</name>
<reference evidence="4" key="1">
    <citation type="journal article" date="2021" name="Microbiol. Resour. Announc.">
        <title>LGAAP: Leishmaniinae Genome Assembly and Annotation Pipeline.</title>
        <authorList>
            <person name="Almutairi H."/>
            <person name="Urbaniak M.D."/>
            <person name="Bates M.D."/>
            <person name="Jariyapan N."/>
            <person name="Kwakye-Nuako G."/>
            <person name="Thomaz-Soccol V."/>
            <person name="Al-Salem W.S."/>
            <person name="Dillon R.J."/>
            <person name="Bates P.A."/>
            <person name="Gatherer D."/>
        </authorList>
    </citation>
    <scope>NUCLEOTIDE SEQUENCE [LARGE SCALE GENOMIC DNA]</scope>
</reference>
<feature type="region of interest" description="Disordered" evidence="1">
    <location>
        <begin position="71"/>
        <end position="108"/>
    </location>
</feature>
<proteinExistence type="predicted"/>
<keyword evidence="2" id="KW-0812">Transmembrane</keyword>
<accession>A0A836GT84</accession>
<organism evidence="3 4">
    <name type="scientific">Leishmania martiniquensis</name>
    <dbReference type="NCBI Taxonomy" id="1580590"/>
    <lineage>
        <taxon>Eukaryota</taxon>
        <taxon>Discoba</taxon>
        <taxon>Euglenozoa</taxon>
        <taxon>Kinetoplastea</taxon>
        <taxon>Metakinetoplastina</taxon>
        <taxon>Trypanosomatida</taxon>
        <taxon>Trypanosomatidae</taxon>
        <taxon>Leishmaniinae</taxon>
        <taxon>Leishmania</taxon>
    </lineage>
</organism>
<evidence type="ECO:0000256" key="2">
    <source>
        <dbReference type="SAM" id="Phobius"/>
    </source>
</evidence>
<dbReference type="GeneID" id="92515962"/>
<evidence type="ECO:0000313" key="4">
    <source>
        <dbReference type="Proteomes" id="UP000673552"/>
    </source>
</evidence>